<sequence length="342" mass="35537">MTFVIAWAALQLLQQPKARLTFLWTLALCGIAVSAVLLLFGEVDSFAGRSSVSGLNPIGLGRMAALGALLTGVAAVSTQGARRLSLLAVCGFTTYSAATTGSRGPILAAAIALLLATLVGRRSASRLTRAFGAGAVLTLGYALLTSTATDATARIFSDDSSGRTQLWSESLTVAREHPGGIGFGNLYGHITPPPWSLSTGYTEYSHNMLLEAAVEGGWVALAGLVLVLVISLKALVSQVTCPNGIAMLAVFVFSVANASVSSDLVGNRLMWVMIGAGLALRLRRLVPRLGRVHIDRRSRPPSPNELVAASPALFSRNVAGMRLTVAGTSPCPSRPCPGTALL</sequence>
<comment type="subcellular location">
    <subcellularLocation>
        <location evidence="1">Membrane</location>
        <topology evidence="1">Multi-pass membrane protein</topology>
    </subcellularLocation>
</comment>
<dbReference type="EMBL" id="PDJI01000004">
    <property type="protein sequence ID" value="PFG39026.1"/>
    <property type="molecule type" value="Genomic_DNA"/>
</dbReference>
<keyword evidence="2 5" id="KW-0812">Transmembrane</keyword>
<gene>
    <name evidence="7" type="ORF">ATJ97_1521</name>
</gene>
<organism evidence="7 8">
    <name type="scientific">Georgenia soli</name>
    <dbReference type="NCBI Taxonomy" id="638953"/>
    <lineage>
        <taxon>Bacteria</taxon>
        <taxon>Bacillati</taxon>
        <taxon>Actinomycetota</taxon>
        <taxon>Actinomycetes</taxon>
        <taxon>Micrococcales</taxon>
        <taxon>Bogoriellaceae</taxon>
        <taxon>Georgenia</taxon>
    </lineage>
</organism>
<keyword evidence="8" id="KW-1185">Reference proteome</keyword>
<dbReference type="AlphaFoldDB" id="A0A2A9EK87"/>
<proteinExistence type="predicted"/>
<dbReference type="PANTHER" id="PTHR37422">
    <property type="entry name" value="TEICHURONIC ACID BIOSYNTHESIS PROTEIN TUAE"/>
    <property type="match status" value="1"/>
</dbReference>
<evidence type="ECO:0000256" key="2">
    <source>
        <dbReference type="ARBA" id="ARBA00022692"/>
    </source>
</evidence>
<reference evidence="7 8" key="1">
    <citation type="submission" date="2017-10" db="EMBL/GenBank/DDBJ databases">
        <title>Sequencing the genomes of 1000 actinobacteria strains.</title>
        <authorList>
            <person name="Klenk H.-P."/>
        </authorList>
    </citation>
    <scope>NUCLEOTIDE SEQUENCE [LARGE SCALE GENOMIC DNA]</scope>
    <source>
        <strain evidence="7 8">DSM 21838</strain>
    </source>
</reference>
<evidence type="ECO:0000256" key="1">
    <source>
        <dbReference type="ARBA" id="ARBA00004141"/>
    </source>
</evidence>
<accession>A0A2A9EK87</accession>
<evidence type="ECO:0000313" key="7">
    <source>
        <dbReference type="EMBL" id="PFG39026.1"/>
    </source>
</evidence>
<evidence type="ECO:0000256" key="3">
    <source>
        <dbReference type="ARBA" id="ARBA00022989"/>
    </source>
</evidence>
<dbReference type="GO" id="GO:0016020">
    <property type="term" value="C:membrane"/>
    <property type="evidence" value="ECO:0007669"/>
    <property type="project" value="UniProtKB-SubCell"/>
</dbReference>
<keyword evidence="7" id="KW-0436">Ligase</keyword>
<name>A0A2A9EK87_9MICO</name>
<evidence type="ECO:0000259" key="6">
    <source>
        <dbReference type="Pfam" id="PF04932"/>
    </source>
</evidence>
<dbReference type="PANTHER" id="PTHR37422:SF13">
    <property type="entry name" value="LIPOPOLYSACCHARIDE BIOSYNTHESIS PROTEIN PA4999-RELATED"/>
    <property type="match status" value="1"/>
</dbReference>
<dbReference type="Proteomes" id="UP000222106">
    <property type="component" value="Unassembled WGS sequence"/>
</dbReference>
<feature type="domain" description="O-antigen ligase-related" evidence="6">
    <location>
        <begin position="92"/>
        <end position="224"/>
    </location>
</feature>
<dbReference type="Pfam" id="PF04932">
    <property type="entry name" value="Wzy_C"/>
    <property type="match status" value="1"/>
</dbReference>
<evidence type="ECO:0000256" key="5">
    <source>
        <dbReference type="SAM" id="Phobius"/>
    </source>
</evidence>
<feature type="transmembrane region" description="Helical" evidence="5">
    <location>
        <begin position="60"/>
        <end position="81"/>
    </location>
</feature>
<feature type="transmembrane region" description="Helical" evidence="5">
    <location>
        <begin position="217"/>
        <end position="236"/>
    </location>
</feature>
<protein>
    <submittedName>
        <fullName evidence="7">O-antigen ligase-like membrane protein</fullName>
    </submittedName>
</protein>
<feature type="transmembrane region" description="Helical" evidence="5">
    <location>
        <begin position="101"/>
        <end position="120"/>
    </location>
</feature>
<comment type="caution">
    <text evidence="7">The sequence shown here is derived from an EMBL/GenBank/DDBJ whole genome shotgun (WGS) entry which is preliminary data.</text>
</comment>
<feature type="transmembrane region" description="Helical" evidence="5">
    <location>
        <begin position="20"/>
        <end position="40"/>
    </location>
</feature>
<keyword evidence="3 5" id="KW-1133">Transmembrane helix</keyword>
<evidence type="ECO:0000256" key="4">
    <source>
        <dbReference type="ARBA" id="ARBA00023136"/>
    </source>
</evidence>
<feature type="transmembrane region" description="Helical" evidence="5">
    <location>
        <begin position="127"/>
        <end position="144"/>
    </location>
</feature>
<dbReference type="InterPro" id="IPR051533">
    <property type="entry name" value="WaaL-like"/>
</dbReference>
<feature type="transmembrane region" description="Helical" evidence="5">
    <location>
        <begin position="243"/>
        <end position="262"/>
    </location>
</feature>
<dbReference type="InterPro" id="IPR007016">
    <property type="entry name" value="O-antigen_ligase-rel_domated"/>
</dbReference>
<keyword evidence="4 5" id="KW-0472">Membrane</keyword>
<dbReference type="GO" id="GO:0016874">
    <property type="term" value="F:ligase activity"/>
    <property type="evidence" value="ECO:0007669"/>
    <property type="project" value="UniProtKB-KW"/>
</dbReference>
<evidence type="ECO:0000313" key="8">
    <source>
        <dbReference type="Proteomes" id="UP000222106"/>
    </source>
</evidence>